<evidence type="ECO:0000259" key="1">
    <source>
        <dbReference type="Pfam" id="PF07589"/>
    </source>
</evidence>
<feature type="non-terminal residue" evidence="2">
    <location>
        <position position="1"/>
    </location>
</feature>
<dbReference type="NCBIfam" id="TIGR02595">
    <property type="entry name" value="PEP_CTERM"/>
    <property type="match status" value="1"/>
</dbReference>
<feature type="domain" description="Ice-binding protein C-terminal" evidence="1">
    <location>
        <begin position="192"/>
        <end position="214"/>
    </location>
</feature>
<sequence>CLFAITGVARAVVISDVSIYVDAAPNVYGSPDYDPWKDATYAAVQAGTFVNMSNGINPANVGTTDFEIEDEVVYSFGDLGKRLTWIYWIPNTTVNDLDGIFEISLVNIWDGDVWDMYDTWYGNTWVTPTRWEDYMGGVIGTAGMAWWGAYNDNTPEELASDMNNWRKVEEQYIFSVRLNGQEEVSMTNNRAAIPEPAMGALFGLALVGFGLMRRRRS</sequence>
<dbReference type="AlphaFoldDB" id="A0A3B0RP66"/>
<gene>
    <name evidence="2" type="ORF">MNBD_ALPHA01-1250</name>
</gene>
<protein>
    <recommendedName>
        <fullName evidence="1">Ice-binding protein C-terminal domain-containing protein</fullName>
    </recommendedName>
</protein>
<proteinExistence type="predicted"/>
<evidence type="ECO:0000313" key="2">
    <source>
        <dbReference type="EMBL" id="VAV90406.1"/>
    </source>
</evidence>
<organism evidence="2">
    <name type="scientific">hydrothermal vent metagenome</name>
    <dbReference type="NCBI Taxonomy" id="652676"/>
    <lineage>
        <taxon>unclassified sequences</taxon>
        <taxon>metagenomes</taxon>
        <taxon>ecological metagenomes</taxon>
    </lineage>
</organism>
<dbReference type="EMBL" id="UOEJ01000010">
    <property type="protein sequence ID" value="VAV90406.1"/>
    <property type="molecule type" value="Genomic_DNA"/>
</dbReference>
<dbReference type="InterPro" id="IPR013424">
    <property type="entry name" value="Ice-binding_C"/>
</dbReference>
<dbReference type="Pfam" id="PF07589">
    <property type="entry name" value="PEP-CTERM"/>
    <property type="match status" value="1"/>
</dbReference>
<reference evidence="2" key="1">
    <citation type="submission" date="2018-06" db="EMBL/GenBank/DDBJ databases">
        <authorList>
            <person name="Zhirakovskaya E."/>
        </authorList>
    </citation>
    <scope>NUCLEOTIDE SEQUENCE</scope>
</reference>
<name>A0A3B0RP66_9ZZZZ</name>
<accession>A0A3B0RP66</accession>